<dbReference type="PROSITE" id="PS00028">
    <property type="entry name" value="ZINC_FINGER_C2H2_1"/>
    <property type="match status" value="1"/>
</dbReference>
<dbReference type="PANTHER" id="PTHR33845">
    <property type="entry name" value="C2H2-TYPE DOMAIN-CONTAINING PROTEIN"/>
    <property type="match status" value="1"/>
</dbReference>
<keyword evidence="1" id="KW-0862">Zinc</keyword>
<dbReference type="PANTHER" id="PTHR33845:SF1">
    <property type="entry name" value="C2H2-TYPE DOMAIN-CONTAINING PROTEIN"/>
    <property type="match status" value="1"/>
</dbReference>
<dbReference type="AlphaFoldDB" id="A0AAV5STX9"/>
<dbReference type="InterPro" id="IPR013087">
    <property type="entry name" value="Znf_C2H2_type"/>
</dbReference>
<dbReference type="PROSITE" id="PS50157">
    <property type="entry name" value="ZINC_FINGER_C2H2_2"/>
    <property type="match status" value="1"/>
</dbReference>
<name>A0AAV5STX9_9BILA</name>
<feature type="region of interest" description="Disordered" evidence="2">
    <location>
        <begin position="265"/>
        <end position="289"/>
    </location>
</feature>
<evidence type="ECO:0000313" key="5">
    <source>
        <dbReference type="Proteomes" id="UP001432027"/>
    </source>
</evidence>
<evidence type="ECO:0000259" key="3">
    <source>
        <dbReference type="PROSITE" id="PS50157"/>
    </source>
</evidence>
<comment type="caution">
    <text evidence="4">The sequence shown here is derived from an EMBL/GenBank/DDBJ whole genome shotgun (WGS) entry which is preliminary data.</text>
</comment>
<evidence type="ECO:0000313" key="4">
    <source>
        <dbReference type="EMBL" id="GMS86344.1"/>
    </source>
</evidence>
<accession>A0AAV5STX9</accession>
<keyword evidence="1" id="KW-0479">Metal-binding</keyword>
<feature type="compositionally biased region" description="Basic and acidic residues" evidence="2">
    <location>
        <begin position="265"/>
        <end position="274"/>
    </location>
</feature>
<protein>
    <recommendedName>
        <fullName evidence="3">C2H2-type domain-containing protein</fullName>
    </recommendedName>
</protein>
<evidence type="ECO:0000256" key="1">
    <source>
        <dbReference type="PROSITE-ProRule" id="PRU00042"/>
    </source>
</evidence>
<dbReference type="GO" id="GO:0008270">
    <property type="term" value="F:zinc ion binding"/>
    <property type="evidence" value="ECO:0007669"/>
    <property type="project" value="UniProtKB-KW"/>
</dbReference>
<dbReference type="EMBL" id="BTSX01000002">
    <property type="protein sequence ID" value="GMS86344.1"/>
    <property type="molecule type" value="Genomic_DNA"/>
</dbReference>
<dbReference type="Proteomes" id="UP001432027">
    <property type="component" value="Unassembled WGS sequence"/>
</dbReference>
<reference evidence="4" key="1">
    <citation type="submission" date="2023-10" db="EMBL/GenBank/DDBJ databases">
        <title>Genome assembly of Pristionchus species.</title>
        <authorList>
            <person name="Yoshida K."/>
            <person name="Sommer R.J."/>
        </authorList>
    </citation>
    <scope>NUCLEOTIDE SEQUENCE</scope>
    <source>
        <strain evidence="4">RS0144</strain>
    </source>
</reference>
<proteinExistence type="predicted"/>
<evidence type="ECO:0000256" key="2">
    <source>
        <dbReference type="SAM" id="MobiDB-lite"/>
    </source>
</evidence>
<keyword evidence="1" id="KW-0863">Zinc-finger</keyword>
<feature type="non-terminal residue" evidence="4">
    <location>
        <position position="1"/>
    </location>
</feature>
<gene>
    <name evidence="4" type="ORF">PENTCL1PPCAC_8519</name>
</gene>
<keyword evidence="5" id="KW-1185">Reference proteome</keyword>
<sequence length="356" mass="41346">IPEMSKLNSFTFEEKNLRLHRFRDIGFGKKYSYKKMQPNDARLVVKGSGGTTSQETFWKKLGDPKYLEKHDNSNEEDGNDHLFCEKKESKKCTWKRPKPESTLFRCPIETCSKEYLYEKNLEKHMEVGVHERRPEKMNVQDYTLQRFAANLELVDTPKVCPVIDEATRSLTNDPINSENGRILPMGWALPTRRPLTPFPATVKAFLKEIYDEGERTGSKTDAREAEKLMRQAKDDNEDNLFQPSDLLTSRQIAGVYKGFKKTKLDKRDRTRTNRVEPGGSRAKRSDDPELDEVNALFDTEGDPELEWETEPLFDETEDYRIAIREAHNQLFEGDECDEVIKRGWLGAPKNDLYCFT</sequence>
<feature type="domain" description="C2H2-type" evidence="3">
    <location>
        <begin position="104"/>
        <end position="135"/>
    </location>
</feature>
<organism evidence="4 5">
    <name type="scientific">Pristionchus entomophagus</name>
    <dbReference type="NCBI Taxonomy" id="358040"/>
    <lineage>
        <taxon>Eukaryota</taxon>
        <taxon>Metazoa</taxon>
        <taxon>Ecdysozoa</taxon>
        <taxon>Nematoda</taxon>
        <taxon>Chromadorea</taxon>
        <taxon>Rhabditida</taxon>
        <taxon>Rhabditina</taxon>
        <taxon>Diplogasteromorpha</taxon>
        <taxon>Diplogasteroidea</taxon>
        <taxon>Neodiplogasteridae</taxon>
        <taxon>Pristionchus</taxon>
    </lineage>
</organism>